<keyword evidence="1" id="KW-0812">Transmembrane</keyword>
<feature type="transmembrane region" description="Helical" evidence="1">
    <location>
        <begin position="5"/>
        <end position="26"/>
    </location>
</feature>
<gene>
    <name evidence="2" type="ORF">PF327_04910</name>
</gene>
<feature type="transmembrane region" description="Helical" evidence="1">
    <location>
        <begin position="106"/>
        <end position="128"/>
    </location>
</feature>
<evidence type="ECO:0000313" key="2">
    <source>
        <dbReference type="EMBL" id="MDM5263531.1"/>
    </source>
</evidence>
<dbReference type="Proteomes" id="UP001169066">
    <property type="component" value="Unassembled WGS sequence"/>
</dbReference>
<comment type="caution">
    <text evidence="2">The sequence shown here is derived from an EMBL/GenBank/DDBJ whole genome shotgun (WGS) entry which is preliminary data.</text>
</comment>
<protein>
    <submittedName>
        <fullName evidence="2">Uncharacterized protein</fullName>
    </submittedName>
</protein>
<feature type="transmembrane region" description="Helical" evidence="1">
    <location>
        <begin position="46"/>
        <end position="64"/>
    </location>
</feature>
<accession>A0ABT7QR74</accession>
<proteinExistence type="predicted"/>
<evidence type="ECO:0000256" key="1">
    <source>
        <dbReference type="SAM" id="Phobius"/>
    </source>
</evidence>
<keyword evidence="1" id="KW-1133">Transmembrane helix</keyword>
<feature type="transmembrane region" description="Helical" evidence="1">
    <location>
        <begin position="71"/>
        <end position="94"/>
    </location>
</feature>
<name>A0ABT7QR74_9BACT</name>
<keyword evidence="1" id="KW-0472">Membrane</keyword>
<reference evidence="2" key="1">
    <citation type="submission" date="2023-01" db="EMBL/GenBank/DDBJ databases">
        <title>Sulfurovum sp. XTW-4 genome assembly.</title>
        <authorList>
            <person name="Wang J."/>
        </authorList>
    </citation>
    <scope>NUCLEOTIDE SEQUENCE</scope>
    <source>
        <strain evidence="2">XTW-4</strain>
    </source>
</reference>
<dbReference type="EMBL" id="JAQIBC010000002">
    <property type="protein sequence ID" value="MDM5263531.1"/>
    <property type="molecule type" value="Genomic_DNA"/>
</dbReference>
<evidence type="ECO:0000313" key="3">
    <source>
        <dbReference type="Proteomes" id="UP001169066"/>
    </source>
</evidence>
<organism evidence="2 3">
    <name type="scientific">Sulfurovum xiamenensis</name>
    <dbReference type="NCBI Taxonomy" id="3019066"/>
    <lineage>
        <taxon>Bacteria</taxon>
        <taxon>Pseudomonadati</taxon>
        <taxon>Campylobacterota</taxon>
        <taxon>Epsilonproteobacteria</taxon>
        <taxon>Campylobacterales</taxon>
        <taxon>Sulfurovaceae</taxon>
        <taxon>Sulfurovum</taxon>
    </lineage>
</organism>
<keyword evidence="3" id="KW-1185">Reference proteome</keyword>
<sequence length="134" mass="15162">MTVNLFLKTSMIWLIIAFMAIINGIFRENVLVGMIGPNMAVPVSGITLSMIVLIVTYVSFPLFGKHHALTYFVIGLQWVLMTLLFEFIFGYYVMGKSWSDISEVFHIMRGNLFIIVLAVSLISPLLMAKVKRIL</sequence>
<dbReference type="RefSeq" id="WP_008242517.1">
    <property type="nucleotide sequence ID" value="NZ_JAQIBC010000002.1"/>
</dbReference>